<keyword evidence="2" id="KW-1185">Reference proteome</keyword>
<dbReference type="RefSeq" id="WP_326762413.1">
    <property type="nucleotide sequence ID" value="NZ_CP109135.1"/>
</dbReference>
<organism evidence="1 2">
    <name type="scientific">Streptomyces phaeochromogenes</name>
    <dbReference type="NCBI Taxonomy" id="1923"/>
    <lineage>
        <taxon>Bacteria</taxon>
        <taxon>Bacillati</taxon>
        <taxon>Actinomycetota</taxon>
        <taxon>Actinomycetes</taxon>
        <taxon>Kitasatosporales</taxon>
        <taxon>Streptomycetaceae</taxon>
        <taxon>Streptomyces</taxon>
        <taxon>Streptomyces phaeochromogenes group</taxon>
    </lineage>
</organism>
<proteinExistence type="predicted"/>
<accession>A0ABZ1HQD6</accession>
<reference evidence="1 2" key="1">
    <citation type="submission" date="2022-10" db="EMBL/GenBank/DDBJ databases">
        <title>The complete genomes of actinobacterial strains from the NBC collection.</title>
        <authorList>
            <person name="Joergensen T.S."/>
            <person name="Alvarez Arevalo M."/>
            <person name="Sterndorff E.B."/>
            <person name="Faurdal D."/>
            <person name="Vuksanovic O."/>
            <person name="Mourched A.-S."/>
            <person name="Charusanti P."/>
            <person name="Shaw S."/>
            <person name="Blin K."/>
            <person name="Weber T."/>
        </authorList>
    </citation>
    <scope>NUCLEOTIDE SEQUENCE [LARGE SCALE GENOMIC DNA]</scope>
    <source>
        <strain evidence="1 2">NBC 01752</strain>
    </source>
</reference>
<evidence type="ECO:0000313" key="1">
    <source>
        <dbReference type="EMBL" id="WSD20805.1"/>
    </source>
</evidence>
<dbReference type="Pfam" id="PF14433">
    <property type="entry name" value="SUKH-3"/>
    <property type="match status" value="1"/>
</dbReference>
<protein>
    <submittedName>
        <fullName evidence="1">SUKH-3 domain-containing protein</fullName>
    </submittedName>
</protein>
<dbReference type="EMBL" id="CP109135">
    <property type="protein sequence ID" value="WSD20805.1"/>
    <property type="molecule type" value="Genomic_DNA"/>
</dbReference>
<dbReference type="InterPro" id="IPR025850">
    <property type="entry name" value="SUKH-3"/>
</dbReference>
<sequence length="151" mass="16071">MLDALGAAGWTAGREIAITDWTWQLTGAGFELNDVAVAVWAEFGELMIRSSPSRVPGSRLYMDPVDACIDAATEAATLERQYGENYSPLGMWSSQFPAYIAASGRVIAVGPNCLWPLGSTFMEALAYVVDGDGSGSRTQEADWLANCLPGG</sequence>
<evidence type="ECO:0000313" key="2">
    <source>
        <dbReference type="Proteomes" id="UP001340816"/>
    </source>
</evidence>
<name>A0ABZ1HQD6_STRPH</name>
<gene>
    <name evidence="1" type="ORF">OHB35_50370</name>
</gene>
<dbReference type="Proteomes" id="UP001340816">
    <property type="component" value="Chromosome"/>
</dbReference>